<dbReference type="EMBL" id="AMQN01007918">
    <property type="status" value="NOT_ANNOTATED_CDS"/>
    <property type="molecule type" value="Genomic_DNA"/>
</dbReference>
<feature type="compositionally biased region" description="Polar residues" evidence="1">
    <location>
        <begin position="621"/>
        <end position="631"/>
    </location>
</feature>
<dbReference type="AlphaFoldDB" id="R7UGC5"/>
<organism evidence="2">
    <name type="scientific">Capitella teleta</name>
    <name type="common">Polychaete worm</name>
    <dbReference type="NCBI Taxonomy" id="283909"/>
    <lineage>
        <taxon>Eukaryota</taxon>
        <taxon>Metazoa</taxon>
        <taxon>Spiralia</taxon>
        <taxon>Lophotrochozoa</taxon>
        <taxon>Annelida</taxon>
        <taxon>Polychaeta</taxon>
        <taxon>Sedentaria</taxon>
        <taxon>Scolecida</taxon>
        <taxon>Capitellidae</taxon>
        <taxon>Capitella</taxon>
    </lineage>
</organism>
<feature type="compositionally biased region" description="Low complexity" evidence="1">
    <location>
        <begin position="582"/>
        <end position="596"/>
    </location>
</feature>
<reference evidence="3" key="3">
    <citation type="submission" date="2015-06" db="UniProtKB">
        <authorList>
            <consortium name="EnsemblMetazoa"/>
        </authorList>
    </citation>
    <scope>IDENTIFICATION</scope>
</reference>
<keyword evidence="4" id="KW-1185">Reference proteome</keyword>
<dbReference type="PANTHER" id="PTHR33244:SF3">
    <property type="entry name" value="PEPTIDASE A2 DOMAIN-CONTAINING PROTEIN"/>
    <property type="match status" value="1"/>
</dbReference>
<dbReference type="EMBL" id="AMQN01007917">
    <property type="status" value="NOT_ANNOTATED_CDS"/>
    <property type="molecule type" value="Genomic_DNA"/>
</dbReference>
<feature type="compositionally biased region" description="Basic residues" evidence="1">
    <location>
        <begin position="55"/>
        <end position="72"/>
    </location>
</feature>
<dbReference type="EMBL" id="AMQN01007919">
    <property type="status" value="NOT_ANNOTATED_CDS"/>
    <property type="molecule type" value="Genomic_DNA"/>
</dbReference>
<sequence>MLFMSKKFPTHFRTTPGAREEVELQVWHFALKKSKTNGQEVTQKARTDKLSLGRFKTKRTGHPLKERRGRTRQRQDVDREWERGQNRVERDDGQRSPAPLPLIVQEVVSPEDLEELPRLADSSGDDESMIQKSIRPLRRSERLKRRWADEDQVIEAGGARVVLDEYEVVIVRSHPKVIRTEIMESLRATFNELLRHLSDSKGDTDLLAIYRRRYVNLRWSHIRHKRWAPLEPVGNLVGNVFGLSTSKDMNEVKDRVNRVISSMGNERRIIQGLVVAVNDTFHGMTTLSSTVRSLTERAVNVKRVIENLGEDITEVSRGLALSQGYLVCEAILSLFEFHKANEVNFHRDYQLQRDLAEIGHVTEDLIAVSELRELLQDLNSPLDVSYIYRHFPIHLLSLSDTTVAYAFSIPRLDPEMYTAWSLVTVAYHSSGHFVKLSPELDSVAIGHTSESDYKIIIREPLFNRRDADGAANKLDALETSVLLICQDATIAAKSDTGGKCAEPAVGNTLHSAKRRQVIDKYNEQAKNRSDLQEMQKVWFQKDPNQPRWEEATVVQVTDQPRSYVVQKGDGAQYQRTSRHVRPAAQKQDAPAAPKQDTPAAPKQDDASTEMTAAVAPPVVSESPQQTQPYMTRSGRTLGQSVYGTASTSPEEAISDAEGYNWSMKMPLSCTHCLIIDCAWRKVIDSIINPFNTFSIQFSELHGHYSPWESKAKQVIAI</sequence>
<evidence type="ECO:0000256" key="1">
    <source>
        <dbReference type="SAM" id="MobiDB-lite"/>
    </source>
</evidence>
<name>R7UGC5_CAPTE</name>
<feature type="region of interest" description="Disordered" evidence="1">
    <location>
        <begin position="54"/>
        <end position="97"/>
    </location>
</feature>
<evidence type="ECO:0000313" key="2">
    <source>
        <dbReference type="EMBL" id="ELU05275.1"/>
    </source>
</evidence>
<protein>
    <submittedName>
        <fullName evidence="2 3">Uncharacterized protein</fullName>
    </submittedName>
</protein>
<dbReference type="EnsemblMetazoa" id="CapteT206904">
    <property type="protein sequence ID" value="CapteP206904"/>
    <property type="gene ID" value="CapteG206904"/>
</dbReference>
<evidence type="ECO:0000313" key="4">
    <source>
        <dbReference type="Proteomes" id="UP000014760"/>
    </source>
</evidence>
<feature type="compositionally biased region" description="Basic and acidic residues" evidence="1">
    <location>
        <begin position="73"/>
        <end position="94"/>
    </location>
</feature>
<dbReference type="HOGENOM" id="CLU_385543_0_0_1"/>
<proteinExistence type="predicted"/>
<accession>R7UGC5</accession>
<reference evidence="2 4" key="2">
    <citation type="journal article" date="2013" name="Nature">
        <title>Insights into bilaterian evolution from three spiralian genomes.</title>
        <authorList>
            <person name="Simakov O."/>
            <person name="Marletaz F."/>
            <person name="Cho S.J."/>
            <person name="Edsinger-Gonzales E."/>
            <person name="Havlak P."/>
            <person name="Hellsten U."/>
            <person name="Kuo D.H."/>
            <person name="Larsson T."/>
            <person name="Lv J."/>
            <person name="Arendt D."/>
            <person name="Savage R."/>
            <person name="Osoegawa K."/>
            <person name="de Jong P."/>
            <person name="Grimwood J."/>
            <person name="Chapman J.A."/>
            <person name="Shapiro H."/>
            <person name="Aerts A."/>
            <person name="Otillar R.P."/>
            <person name="Terry A.Y."/>
            <person name="Boore J.L."/>
            <person name="Grigoriev I.V."/>
            <person name="Lindberg D.R."/>
            <person name="Seaver E.C."/>
            <person name="Weisblat D.A."/>
            <person name="Putnam N.H."/>
            <person name="Rokhsar D.S."/>
        </authorList>
    </citation>
    <scope>NUCLEOTIDE SEQUENCE</scope>
    <source>
        <strain evidence="2 4">I ESC-2004</strain>
    </source>
</reference>
<dbReference type="EMBL" id="KB301692">
    <property type="protein sequence ID" value="ELU05275.1"/>
    <property type="molecule type" value="Genomic_DNA"/>
</dbReference>
<gene>
    <name evidence="2" type="ORF">CAPTEDRAFT_206904</name>
</gene>
<evidence type="ECO:0000313" key="3">
    <source>
        <dbReference type="EnsemblMetazoa" id="CapteP206904"/>
    </source>
</evidence>
<dbReference type="EMBL" id="AMQN01007916">
    <property type="status" value="NOT_ANNOTATED_CDS"/>
    <property type="molecule type" value="Genomic_DNA"/>
</dbReference>
<feature type="region of interest" description="Disordered" evidence="1">
    <location>
        <begin position="561"/>
        <end position="631"/>
    </location>
</feature>
<dbReference type="Proteomes" id="UP000014760">
    <property type="component" value="Unassembled WGS sequence"/>
</dbReference>
<reference evidence="4" key="1">
    <citation type="submission" date="2012-12" db="EMBL/GenBank/DDBJ databases">
        <authorList>
            <person name="Hellsten U."/>
            <person name="Grimwood J."/>
            <person name="Chapman J.A."/>
            <person name="Shapiro H."/>
            <person name="Aerts A."/>
            <person name="Otillar R.P."/>
            <person name="Terry A.Y."/>
            <person name="Boore J.L."/>
            <person name="Simakov O."/>
            <person name="Marletaz F."/>
            <person name="Cho S.-J."/>
            <person name="Edsinger-Gonzales E."/>
            <person name="Havlak P."/>
            <person name="Kuo D.-H."/>
            <person name="Larsson T."/>
            <person name="Lv J."/>
            <person name="Arendt D."/>
            <person name="Savage R."/>
            <person name="Osoegawa K."/>
            <person name="de Jong P."/>
            <person name="Lindberg D.R."/>
            <person name="Seaver E.C."/>
            <person name="Weisblat D.A."/>
            <person name="Putnam N.H."/>
            <person name="Grigoriev I.V."/>
            <person name="Rokhsar D.S."/>
        </authorList>
    </citation>
    <scope>NUCLEOTIDE SEQUENCE</scope>
    <source>
        <strain evidence="4">I ESC-2004</strain>
    </source>
</reference>
<dbReference type="PANTHER" id="PTHR33244">
    <property type="entry name" value="INTEGRASE CATALYTIC DOMAIN-CONTAINING PROTEIN-RELATED"/>
    <property type="match status" value="1"/>
</dbReference>